<dbReference type="GO" id="GO:0016705">
    <property type="term" value="F:oxidoreductase activity, acting on paired donors, with incorporation or reduction of molecular oxygen"/>
    <property type="evidence" value="ECO:0007669"/>
    <property type="project" value="InterPro"/>
</dbReference>
<dbReference type="EMBL" id="KV419394">
    <property type="protein sequence ID" value="KZS98801.1"/>
    <property type="molecule type" value="Genomic_DNA"/>
</dbReference>
<proteinExistence type="predicted"/>
<organism evidence="1 2">
    <name type="scientific">Sistotremastrum niveocremeum HHB9708</name>
    <dbReference type="NCBI Taxonomy" id="1314777"/>
    <lineage>
        <taxon>Eukaryota</taxon>
        <taxon>Fungi</taxon>
        <taxon>Dikarya</taxon>
        <taxon>Basidiomycota</taxon>
        <taxon>Agaricomycotina</taxon>
        <taxon>Agaricomycetes</taxon>
        <taxon>Sistotremastrales</taxon>
        <taxon>Sistotremastraceae</taxon>
        <taxon>Sertulicium</taxon>
        <taxon>Sertulicium niveocremeum</taxon>
    </lineage>
</organism>
<dbReference type="SUPFAM" id="SSF48264">
    <property type="entry name" value="Cytochrome P450"/>
    <property type="match status" value="1"/>
</dbReference>
<dbReference type="Proteomes" id="UP000076722">
    <property type="component" value="Unassembled WGS sequence"/>
</dbReference>
<evidence type="ECO:0008006" key="3">
    <source>
        <dbReference type="Google" id="ProtNLM"/>
    </source>
</evidence>
<dbReference type="InterPro" id="IPR001128">
    <property type="entry name" value="Cyt_P450"/>
</dbReference>
<dbReference type="OrthoDB" id="10029320at2759"/>
<keyword evidence="2" id="KW-1185">Reference proteome</keyword>
<reference evidence="1 2" key="1">
    <citation type="journal article" date="2016" name="Mol. Biol. Evol.">
        <title>Comparative Genomics of Early-Diverging Mushroom-Forming Fungi Provides Insights into the Origins of Lignocellulose Decay Capabilities.</title>
        <authorList>
            <person name="Nagy L.G."/>
            <person name="Riley R."/>
            <person name="Tritt A."/>
            <person name="Adam C."/>
            <person name="Daum C."/>
            <person name="Floudas D."/>
            <person name="Sun H."/>
            <person name="Yadav J.S."/>
            <person name="Pangilinan J."/>
            <person name="Larsson K.H."/>
            <person name="Matsuura K."/>
            <person name="Barry K."/>
            <person name="Labutti K."/>
            <person name="Kuo R."/>
            <person name="Ohm R.A."/>
            <person name="Bhattacharya S.S."/>
            <person name="Shirouzu T."/>
            <person name="Yoshinaga Y."/>
            <person name="Martin F.M."/>
            <person name="Grigoriev I.V."/>
            <person name="Hibbett D.S."/>
        </authorList>
    </citation>
    <scope>NUCLEOTIDE SEQUENCE [LARGE SCALE GENOMIC DNA]</scope>
    <source>
        <strain evidence="1 2">HHB9708</strain>
    </source>
</reference>
<evidence type="ECO:0000313" key="1">
    <source>
        <dbReference type="EMBL" id="KZS98801.1"/>
    </source>
</evidence>
<dbReference type="GO" id="GO:0020037">
    <property type="term" value="F:heme binding"/>
    <property type="evidence" value="ECO:0007669"/>
    <property type="project" value="InterPro"/>
</dbReference>
<dbReference type="AlphaFoldDB" id="A0A165ACV6"/>
<dbReference type="InterPro" id="IPR036396">
    <property type="entry name" value="Cyt_P450_sf"/>
</dbReference>
<protein>
    <recommendedName>
        <fullName evidence="3">Cytochrome P450</fullName>
    </recommendedName>
</protein>
<evidence type="ECO:0000313" key="2">
    <source>
        <dbReference type="Proteomes" id="UP000076722"/>
    </source>
</evidence>
<dbReference type="Pfam" id="PF00067">
    <property type="entry name" value="p450"/>
    <property type="match status" value="1"/>
</dbReference>
<dbReference type="Gene3D" id="1.10.630.10">
    <property type="entry name" value="Cytochrome P450"/>
    <property type="match status" value="1"/>
</dbReference>
<dbReference type="GO" id="GO:0005506">
    <property type="term" value="F:iron ion binding"/>
    <property type="evidence" value="ECO:0007669"/>
    <property type="project" value="InterPro"/>
</dbReference>
<accession>A0A165ACV6</accession>
<gene>
    <name evidence="1" type="ORF">SISNIDRAFT_403229</name>
</gene>
<sequence>MSAFFLIISPILIYIISFLRTQHRRRQPAPIRQRVILDTIPSIQNLLQPPHTSLYERLLQRSIPNARLIRAFNLHNTFTSPSIDLRKSFRREAHERLQPYKDHDGLKRLADLASTHLDAFIIKETRPRVPMAELVRFVTFCTVLSAFWNVDTDKMDLDDVEFVTDGINTLWCESKIKHESDERHVALLHGTMERLRKWIPMADTEGRPEDNPLNILIPAYETLWRVVGHTILEVYRAPSYGGIFDAFFEDPTDYNFDMENRTGQLAERPSPNAMITEVLRLYPPTRRISRAVHRDDVNSCMSKASCTDPSHRLVKAADVEAAQHSPSIWGPLSREFDPMRHMQKLSQEQSDSLMPFGYGDLKCIANTWAPKAAAIICGAITTERWRMEVIKGSGIGGREDWNGWDVKFGSMTE</sequence>
<dbReference type="GO" id="GO:0004497">
    <property type="term" value="F:monooxygenase activity"/>
    <property type="evidence" value="ECO:0007669"/>
    <property type="project" value="InterPro"/>
</dbReference>
<name>A0A165ACV6_9AGAM</name>
<dbReference type="STRING" id="1314777.A0A165ACV6"/>